<evidence type="ECO:0000256" key="1">
    <source>
        <dbReference type="SAM" id="Phobius"/>
    </source>
</evidence>
<name>A0A8J5M0L7_9STRA</name>
<feature type="transmembrane region" description="Helical" evidence="1">
    <location>
        <begin position="12"/>
        <end position="33"/>
    </location>
</feature>
<proteinExistence type="predicted"/>
<dbReference type="AlphaFoldDB" id="A0A8J5M0L7"/>
<feature type="transmembrane region" description="Helical" evidence="1">
    <location>
        <begin position="69"/>
        <end position="89"/>
    </location>
</feature>
<dbReference type="EMBL" id="JAENGY010003411">
    <property type="protein sequence ID" value="KAG6941817.1"/>
    <property type="molecule type" value="Genomic_DNA"/>
</dbReference>
<keyword evidence="1" id="KW-0812">Transmembrane</keyword>
<feature type="transmembrane region" description="Helical" evidence="1">
    <location>
        <begin position="95"/>
        <end position="115"/>
    </location>
</feature>
<comment type="caution">
    <text evidence="2">The sequence shown here is derived from an EMBL/GenBank/DDBJ whole genome shotgun (WGS) entry which is preliminary data.</text>
</comment>
<evidence type="ECO:0008006" key="4">
    <source>
        <dbReference type="Google" id="ProtNLM"/>
    </source>
</evidence>
<protein>
    <recommendedName>
        <fullName evidence="4">Transmembrane protein</fullName>
    </recommendedName>
</protein>
<feature type="transmembrane region" description="Helical" evidence="1">
    <location>
        <begin position="39"/>
        <end position="62"/>
    </location>
</feature>
<reference evidence="2" key="1">
    <citation type="submission" date="2021-01" db="EMBL/GenBank/DDBJ databases">
        <title>Phytophthora aleatoria, a newly-described species from Pinus radiata is distinct from Phytophthora cactorum isolates based on comparative genomics.</title>
        <authorList>
            <person name="Mcdougal R."/>
            <person name="Panda P."/>
            <person name="Williams N."/>
            <person name="Studholme D.J."/>
        </authorList>
    </citation>
    <scope>NUCLEOTIDE SEQUENCE</scope>
    <source>
        <strain evidence="2">NZFS 4037</strain>
    </source>
</reference>
<keyword evidence="1" id="KW-0472">Membrane</keyword>
<sequence>MLFTAYRTFIVMAREIAIALQLIILSLTLLVGIGHGFKVYVYMQVMLIFTGWAAIGLVYLTLGLLRHATLALVVYAVLLMLFVTFRGFLTNVADMPDWLVLLHYLLHTSQVNYVYEAMMKIFWKRVDSIDSD</sequence>
<organism evidence="2 3">
    <name type="scientific">Phytophthora aleatoria</name>
    <dbReference type="NCBI Taxonomy" id="2496075"/>
    <lineage>
        <taxon>Eukaryota</taxon>
        <taxon>Sar</taxon>
        <taxon>Stramenopiles</taxon>
        <taxon>Oomycota</taxon>
        <taxon>Peronosporomycetes</taxon>
        <taxon>Peronosporales</taxon>
        <taxon>Peronosporaceae</taxon>
        <taxon>Phytophthora</taxon>
    </lineage>
</organism>
<gene>
    <name evidence="2" type="ORF">JG688_00018467</name>
</gene>
<accession>A0A8J5M0L7</accession>
<dbReference type="Proteomes" id="UP000709295">
    <property type="component" value="Unassembled WGS sequence"/>
</dbReference>
<keyword evidence="1" id="KW-1133">Transmembrane helix</keyword>
<keyword evidence="3" id="KW-1185">Reference proteome</keyword>
<evidence type="ECO:0000313" key="2">
    <source>
        <dbReference type="EMBL" id="KAG6941817.1"/>
    </source>
</evidence>
<evidence type="ECO:0000313" key="3">
    <source>
        <dbReference type="Proteomes" id="UP000709295"/>
    </source>
</evidence>